<feature type="coiled-coil region" evidence="1">
    <location>
        <begin position="233"/>
        <end position="309"/>
    </location>
</feature>
<keyword evidence="1" id="KW-0175">Coiled coil</keyword>
<protein>
    <submittedName>
        <fullName evidence="3">Uncharacterized protein</fullName>
    </submittedName>
</protein>
<evidence type="ECO:0000256" key="2">
    <source>
        <dbReference type="SAM" id="MobiDB-lite"/>
    </source>
</evidence>
<reference evidence="3" key="1">
    <citation type="submission" date="2021-01" db="EMBL/GenBank/DDBJ databases">
        <authorList>
            <person name="Corre E."/>
            <person name="Pelletier E."/>
            <person name="Niang G."/>
            <person name="Scheremetjew M."/>
            <person name="Finn R."/>
            <person name="Kale V."/>
            <person name="Holt S."/>
            <person name="Cochrane G."/>
            <person name="Meng A."/>
            <person name="Brown T."/>
            <person name="Cohen L."/>
        </authorList>
    </citation>
    <scope>NUCLEOTIDE SEQUENCE</scope>
    <source>
        <strain evidence="3">CCMP1594</strain>
    </source>
</reference>
<organism evidence="3">
    <name type="scientific">Eutreptiella gymnastica</name>
    <dbReference type="NCBI Taxonomy" id="73025"/>
    <lineage>
        <taxon>Eukaryota</taxon>
        <taxon>Discoba</taxon>
        <taxon>Euglenozoa</taxon>
        <taxon>Euglenida</taxon>
        <taxon>Spirocuta</taxon>
        <taxon>Euglenophyceae</taxon>
        <taxon>Eutreptiales</taxon>
        <taxon>Eutreptiaceae</taxon>
        <taxon>Eutreptiella</taxon>
    </lineage>
</organism>
<dbReference type="EMBL" id="HBJA01075333">
    <property type="protein sequence ID" value="CAE0815282.1"/>
    <property type="molecule type" value="Transcribed_RNA"/>
</dbReference>
<gene>
    <name evidence="3" type="ORF">EGYM00163_LOCUS26439</name>
</gene>
<feature type="coiled-coil region" evidence="1">
    <location>
        <begin position="5"/>
        <end position="193"/>
    </location>
</feature>
<dbReference type="Gene3D" id="1.10.287.1490">
    <property type="match status" value="2"/>
</dbReference>
<dbReference type="PANTHER" id="PTHR23159">
    <property type="entry name" value="CENTROSOMAL PROTEIN 2"/>
    <property type="match status" value="1"/>
</dbReference>
<accession>A0A7S4D497</accession>
<dbReference type="PANTHER" id="PTHR23159:SF31">
    <property type="entry name" value="CENTROSOME-ASSOCIATED PROTEIN CEP250 ISOFORM X1"/>
    <property type="match status" value="1"/>
</dbReference>
<evidence type="ECO:0000313" key="3">
    <source>
        <dbReference type="EMBL" id="CAE0815282.1"/>
    </source>
</evidence>
<evidence type="ECO:0000256" key="1">
    <source>
        <dbReference type="SAM" id="Coils"/>
    </source>
</evidence>
<sequence>MDPTIRDLKQTVASQERELASVQKQVTHLTAQREELDSSVASLKRELQDKGDRIVRYVEEQAGIKAELAAAKQEATRAGNRLDDLQKEKTDLLEKLREKTVAEAVTNLKMSKLQSDVDMLEDKVKAQAKELQEKEGLLSSATNDMLEMQKKLTLLDCEHRSMVAQVSRSQIAAQEAESHLQRIMKERMELSMQLSMHDEVKQKAGQQQDKERAEIHKELEKHEETIKQRDETIASLNTLLSGLKNELQAAKDTVQQKESTLKAAVEEAEELRTRLYATTLKETESSQSVEELETAKSTLEAELSELRKSNTAHALEIKDYMEKYNTAATALFSSTEELERVRLEHQPLVTAHEELQQQLQAREVELSDANGQLSQLKDNLEAKLEKAQAELKQQEASTVELLESKDAEEKALKARIESLESEKEAAQEREASLKKDLAEIKTDHELVDAKYQSLKGKMQKALDKIDDLRCQRDNISDKLESLQATNSRVASELNTKQANILFESPEWKSVIESIHERVAAYTARPDSPDPSIGGSLMRMFSGVGGTKQELKRADGIGSRSFRTLRDKSSSFSVADTVAPRASRNDHRVDSAQSLSGGGGVNPSAELLEELAALNLRNKVLESTLEKMQNMMIVSPGGVGL</sequence>
<feature type="coiled-coil region" evidence="1">
    <location>
        <begin position="352"/>
        <end position="499"/>
    </location>
</feature>
<dbReference type="AlphaFoldDB" id="A0A7S4D497"/>
<feature type="coiled-coil region" evidence="1">
    <location>
        <begin position="603"/>
        <end position="630"/>
    </location>
</feature>
<proteinExistence type="predicted"/>
<name>A0A7S4D497_9EUGL</name>
<feature type="region of interest" description="Disordered" evidence="2">
    <location>
        <begin position="575"/>
        <end position="600"/>
    </location>
</feature>